<protein>
    <submittedName>
        <fullName evidence="1">Uncharacterized protein</fullName>
    </submittedName>
</protein>
<proteinExistence type="predicted"/>
<accession>A0A1H6JJH6</accession>
<organism evidence="1 2">
    <name type="scientific">Paenimyroides marinum</name>
    <dbReference type="NCBI Taxonomy" id="1159016"/>
    <lineage>
        <taxon>Bacteria</taxon>
        <taxon>Pseudomonadati</taxon>
        <taxon>Bacteroidota</taxon>
        <taxon>Flavobacteriia</taxon>
        <taxon>Flavobacteriales</taxon>
        <taxon>Flavobacteriaceae</taxon>
        <taxon>Paenimyroides</taxon>
    </lineage>
</organism>
<dbReference type="STRING" id="1159016.SAMN02927937_00372"/>
<evidence type="ECO:0000313" key="1">
    <source>
        <dbReference type="EMBL" id="SEH59331.1"/>
    </source>
</evidence>
<sequence>MVTGCKKQTETTENLPLTVSQDSLVRSIYNQWKFTVAVSNPSVNSKLNSWEDWRNYTNELTIAPNASLSNLTRKANALVEKSAVLKNNIPDLYNKPETKARLALLETNIQNLDMLLELEPLNIKEINVLLANIQKNTSSLINQFDEFEIKAKIPKETGEEQLHQRIDTIKRATLNTIPQE</sequence>
<dbReference type="Proteomes" id="UP000199634">
    <property type="component" value="Unassembled WGS sequence"/>
</dbReference>
<name>A0A1H6JJH6_9FLAO</name>
<dbReference type="EMBL" id="FNXE01000003">
    <property type="protein sequence ID" value="SEH59331.1"/>
    <property type="molecule type" value="Genomic_DNA"/>
</dbReference>
<evidence type="ECO:0000313" key="2">
    <source>
        <dbReference type="Proteomes" id="UP000199634"/>
    </source>
</evidence>
<keyword evidence="2" id="KW-1185">Reference proteome</keyword>
<dbReference type="AlphaFoldDB" id="A0A1H6JJH6"/>
<gene>
    <name evidence="1" type="ORF">SAMN02927937_00372</name>
</gene>
<reference evidence="1 2" key="1">
    <citation type="submission" date="2016-10" db="EMBL/GenBank/DDBJ databases">
        <authorList>
            <person name="de Groot N.N."/>
        </authorList>
    </citation>
    <scope>NUCLEOTIDE SEQUENCE [LARGE SCALE GENOMIC DNA]</scope>
    <source>
        <strain evidence="1 2">CGMCC 1.10825</strain>
    </source>
</reference>